<sequence length="193" mass="21518">MPRFAKLAVRTEFELCCDPASSIYDEVLRTYRMEIFALDGQVDDEGWDTPVSVGHLAVSLARFDVAYSLGKDPVLVADAVSSDLVELAELLEGEDLRITEIPDGVHKDCLVVHSIDIRQDLAGTEVELDAIKTALIGLSTGVSRAFMNLGESMLERPRVLNEATIRYAKIGFRPVQLGSNMLWLNMELRTFWE</sequence>
<protein>
    <submittedName>
        <fullName evidence="1">Uncharacterized protein</fullName>
    </submittedName>
</protein>
<name>A0A1N6X7I7_AQUAC</name>
<accession>A0A1N6X7I7</accession>
<dbReference type="AlphaFoldDB" id="A0A1N6X7I7"/>
<proteinExistence type="predicted"/>
<evidence type="ECO:0000313" key="1">
    <source>
        <dbReference type="EMBL" id="SIQ98296.1"/>
    </source>
</evidence>
<organism evidence="1 2">
    <name type="scientific">Aquipseudomonas alcaligenes</name>
    <name type="common">Pseudomonas alcaligenes</name>
    <dbReference type="NCBI Taxonomy" id="43263"/>
    <lineage>
        <taxon>Bacteria</taxon>
        <taxon>Pseudomonadati</taxon>
        <taxon>Pseudomonadota</taxon>
        <taxon>Gammaproteobacteria</taxon>
        <taxon>Pseudomonadales</taxon>
        <taxon>Pseudomonadaceae</taxon>
        <taxon>Aquipseudomonas</taxon>
    </lineage>
</organism>
<gene>
    <name evidence="1" type="ORF">SAMN05878282_1125</name>
</gene>
<evidence type="ECO:0000313" key="2">
    <source>
        <dbReference type="Proteomes" id="UP000185841"/>
    </source>
</evidence>
<reference evidence="1 2" key="1">
    <citation type="submission" date="2017-01" db="EMBL/GenBank/DDBJ databases">
        <authorList>
            <person name="Mah S.A."/>
            <person name="Swanson W.J."/>
            <person name="Moy G.W."/>
            <person name="Vacquier V.D."/>
        </authorList>
    </citation>
    <scope>NUCLEOTIDE SEQUENCE [LARGE SCALE GENOMIC DNA]</scope>
    <source>
        <strain evidence="1 2">RU36E</strain>
    </source>
</reference>
<dbReference type="RefSeq" id="WP_076429201.1">
    <property type="nucleotide sequence ID" value="NZ_FTMP01000012.1"/>
</dbReference>
<dbReference type="Proteomes" id="UP000185841">
    <property type="component" value="Unassembled WGS sequence"/>
</dbReference>
<dbReference type="EMBL" id="FTMP01000012">
    <property type="protein sequence ID" value="SIQ98296.1"/>
    <property type="molecule type" value="Genomic_DNA"/>
</dbReference>